<sequence>MYHGPLGDATSKTIERQLRVLKTFVANASPAPAMNECYKPRPGQAETLKMKQS</sequence>
<evidence type="ECO:0000313" key="2">
    <source>
        <dbReference type="Proteomes" id="UP001420932"/>
    </source>
</evidence>
<evidence type="ECO:0000313" key="1">
    <source>
        <dbReference type="EMBL" id="KAK9086856.1"/>
    </source>
</evidence>
<dbReference type="EMBL" id="JBBNAF010000013">
    <property type="protein sequence ID" value="KAK9086856.1"/>
    <property type="molecule type" value="Genomic_DNA"/>
</dbReference>
<gene>
    <name evidence="1" type="ORF">Syun_029250</name>
</gene>
<protein>
    <submittedName>
        <fullName evidence="1">Uncharacterized protein</fullName>
    </submittedName>
</protein>
<dbReference type="Proteomes" id="UP001420932">
    <property type="component" value="Unassembled WGS sequence"/>
</dbReference>
<organism evidence="1 2">
    <name type="scientific">Stephania yunnanensis</name>
    <dbReference type="NCBI Taxonomy" id="152371"/>
    <lineage>
        <taxon>Eukaryota</taxon>
        <taxon>Viridiplantae</taxon>
        <taxon>Streptophyta</taxon>
        <taxon>Embryophyta</taxon>
        <taxon>Tracheophyta</taxon>
        <taxon>Spermatophyta</taxon>
        <taxon>Magnoliopsida</taxon>
        <taxon>Ranunculales</taxon>
        <taxon>Menispermaceae</taxon>
        <taxon>Menispermoideae</taxon>
        <taxon>Cissampelideae</taxon>
        <taxon>Stephania</taxon>
    </lineage>
</organism>
<keyword evidence="2" id="KW-1185">Reference proteome</keyword>
<name>A0AAP0E5A3_9MAGN</name>
<accession>A0AAP0E5A3</accession>
<comment type="caution">
    <text evidence="1">The sequence shown here is derived from an EMBL/GenBank/DDBJ whole genome shotgun (WGS) entry which is preliminary data.</text>
</comment>
<reference evidence="1 2" key="1">
    <citation type="submission" date="2024-01" db="EMBL/GenBank/DDBJ databases">
        <title>Genome assemblies of Stephania.</title>
        <authorList>
            <person name="Yang L."/>
        </authorList>
    </citation>
    <scope>NUCLEOTIDE SEQUENCE [LARGE SCALE GENOMIC DNA]</scope>
    <source>
        <strain evidence="1">YNDBR</strain>
        <tissue evidence="1">Leaf</tissue>
    </source>
</reference>
<dbReference type="AlphaFoldDB" id="A0AAP0E5A3"/>
<proteinExistence type="predicted"/>